<dbReference type="InterPro" id="IPR016130">
    <property type="entry name" value="Tyr_Pase_AS"/>
</dbReference>
<dbReference type="PANTHER" id="PTHR31126">
    <property type="entry name" value="TYROSINE-PROTEIN PHOSPHATASE"/>
    <property type="match status" value="1"/>
</dbReference>
<dbReference type="SUPFAM" id="SSF52799">
    <property type="entry name" value="(Phosphotyrosine protein) phosphatases II"/>
    <property type="match status" value="1"/>
</dbReference>
<dbReference type="PANTHER" id="PTHR31126:SF1">
    <property type="entry name" value="TYROSINE SPECIFIC PROTEIN PHOSPHATASES DOMAIN-CONTAINING PROTEIN"/>
    <property type="match status" value="1"/>
</dbReference>
<dbReference type="InterPro" id="IPR026893">
    <property type="entry name" value="Tyr/Ser_Pase_IphP-type"/>
</dbReference>
<dbReference type="Proteomes" id="UP000033448">
    <property type="component" value="Unassembled WGS sequence"/>
</dbReference>
<dbReference type="EMBL" id="JYIT01000063">
    <property type="protein sequence ID" value="KJL26628.1"/>
    <property type="molecule type" value="Genomic_DNA"/>
</dbReference>
<dbReference type="InterPro" id="IPR029021">
    <property type="entry name" value="Prot-tyrosine_phosphatase-like"/>
</dbReference>
<dbReference type="Gene3D" id="3.90.190.10">
    <property type="entry name" value="Protein tyrosine phosphatase superfamily"/>
    <property type="match status" value="1"/>
</dbReference>
<keyword evidence="3" id="KW-1185">Reference proteome</keyword>
<dbReference type="AlphaFoldDB" id="A0A0F0L0J1"/>
<dbReference type="PATRIC" id="fig|582680.7.peg.996"/>
<dbReference type="GO" id="GO:0004725">
    <property type="term" value="F:protein tyrosine phosphatase activity"/>
    <property type="evidence" value="ECO:0007669"/>
    <property type="project" value="UniProtKB-EC"/>
</dbReference>
<accession>A0A0F0L0J1</accession>
<dbReference type="EC" id="3.1.3.48" evidence="2"/>
<evidence type="ECO:0000256" key="1">
    <source>
        <dbReference type="ARBA" id="ARBA00009580"/>
    </source>
</evidence>
<reference evidence="2 3" key="1">
    <citation type="submission" date="2015-02" db="EMBL/GenBank/DDBJ databases">
        <title>Draft genome sequences of ten Microbacterium spp. with emphasis on heavy metal contaminated environments.</title>
        <authorList>
            <person name="Corretto E."/>
        </authorList>
    </citation>
    <scope>NUCLEOTIDE SEQUENCE [LARGE SCALE GENOMIC DNA]</scope>
    <source>
        <strain evidence="2 3">DSM 23848</strain>
    </source>
</reference>
<organism evidence="2 3">
    <name type="scientific">Microbacterium azadirachtae</name>
    <dbReference type="NCBI Taxonomy" id="582680"/>
    <lineage>
        <taxon>Bacteria</taxon>
        <taxon>Bacillati</taxon>
        <taxon>Actinomycetota</taxon>
        <taxon>Actinomycetes</taxon>
        <taxon>Micrococcales</taxon>
        <taxon>Microbacteriaceae</taxon>
        <taxon>Microbacterium</taxon>
    </lineage>
</organism>
<name>A0A0F0L0J1_9MICO</name>
<dbReference type="PROSITE" id="PS00383">
    <property type="entry name" value="TYR_PHOSPHATASE_1"/>
    <property type="match status" value="1"/>
</dbReference>
<evidence type="ECO:0000313" key="2">
    <source>
        <dbReference type="EMBL" id="KJL26628.1"/>
    </source>
</evidence>
<gene>
    <name evidence="2" type="primary">iphP</name>
    <name evidence="2" type="ORF">RL72_00960</name>
</gene>
<dbReference type="RefSeq" id="WP_045249691.1">
    <property type="nucleotide sequence ID" value="NZ_JYIT01000063.1"/>
</dbReference>
<dbReference type="Pfam" id="PF13350">
    <property type="entry name" value="Y_phosphatase3"/>
    <property type="match status" value="1"/>
</dbReference>
<protein>
    <submittedName>
        <fullName evidence="2">Tyrosine-protein phosphatase</fullName>
        <ecNumber evidence="2">3.1.3.48</ecNumber>
    </submittedName>
</protein>
<comment type="similarity">
    <text evidence="1">Belongs to the protein-tyrosine phosphatase family.</text>
</comment>
<evidence type="ECO:0000313" key="3">
    <source>
        <dbReference type="Proteomes" id="UP000033448"/>
    </source>
</evidence>
<proteinExistence type="inferred from homology"/>
<keyword evidence="2" id="KW-0378">Hydrolase</keyword>
<dbReference type="OrthoDB" id="1188001at2"/>
<sequence>MNTSHTRTVPIATAPNLRDLGGLPSTAGEVRRGLVYRSAALSSLTGADQQRFVELGIRTVYDLRTAEEATASRDRLPEGVDRVSLDVLADSTTSVAASLGQLASDPHAFAASLAGGRAQQLFEETYRDFVRLPSALRAYRAFYASLLDEDRHGAALFHCTTGKDRTGWAAATLLTLLGVSESDVYEDYLQTNTDLLPALEPVLRRAETQGVDRELLLPVLGVRESYLAAAFTQMRNQFGSIQGYAREGLGLSADDEQRLRELFL</sequence>
<comment type="caution">
    <text evidence="2">The sequence shown here is derived from an EMBL/GenBank/DDBJ whole genome shotgun (WGS) entry which is preliminary data.</text>
</comment>